<keyword evidence="3" id="KW-0731">Sigma factor</keyword>
<dbReference type="GO" id="GO:0016987">
    <property type="term" value="F:sigma factor activity"/>
    <property type="evidence" value="ECO:0007669"/>
    <property type="project" value="UniProtKB-KW"/>
</dbReference>
<sequence>MLVWTIQTGVGGLRERVLTLLATPGGSRLFFRGTRSLQTAPAASERLGLASGLAPPPDEAQLLELVRRIQDGDVTAFDRLYQLTRVDAARTLRHLVGNRTEVEDLLQETYLRLLSAVRGFRGESRFRTFLYRVCANVALSHLRWKRRRPEEPMAEPPEREASEEDPERAAARRQAARLVEQALERLKPKKRIVFVYYELCGMSPDEIAEAVGSSVNTVRSRLHHARLEFTEAMHRLLDTPRAGGPHGTP</sequence>
<dbReference type="Gene3D" id="1.10.1740.10">
    <property type="match status" value="1"/>
</dbReference>
<evidence type="ECO:0000313" key="10">
    <source>
        <dbReference type="Proteomes" id="UP000028725"/>
    </source>
</evidence>
<evidence type="ECO:0000256" key="5">
    <source>
        <dbReference type="ARBA" id="ARBA00023163"/>
    </source>
</evidence>
<evidence type="ECO:0000256" key="2">
    <source>
        <dbReference type="ARBA" id="ARBA00023015"/>
    </source>
</evidence>
<dbReference type="InterPro" id="IPR013324">
    <property type="entry name" value="RNA_pol_sigma_r3/r4-like"/>
</dbReference>
<dbReference type="Pfam" id="PF04542">
    <property type="entry name" value="Sigma70_r2"/>
    <property type="match status" value="1"/>
</dbReference>
<dbReference type="Pfam" id="PF08281">
    <property type="entry name" value="Sigma70_r4_2"/>
    <property type="match status" value="1"/>
</dbReference>
<dbReference type="InterPro" id="IPR013325">
    <property type="entry name" value="RNA_pol_sigma_r2"/>
</dbReference>
<evidence type="ECO:0000259" key="7">
    <source>
        <dbReference type="Pfam" id="PF04542"/>
    </source>
</evidence>
<dbReference type="SUPFAM" id="SSF88659">
    <property type="entry name" value="Sigma3 and sigma4 domains of RNA polymerase sigma factors"/>
    <property type="match status" value="1"/>
</dbReference>
<dbReference type="PANTHER" id="PTHR43133">
    <property type="entry name" value="RNA POLYMERASE ECF-TYPE SIGMA FACTO"/>
    <property type="match status" value="1"/>
</dbReference>
<dbReference type="RefSeq" id="WP_240487244.1">
    <property type="nucleotide sequence ID" value="NZ_JMCB01000029.1"/>
</dbReference>
<dbReference type="PATRIC" id="fig|394096.3.peg.8562"/>
<comment type="similarity">
    <text evidence="1">Belongs to the sigma-70 factor family. ECF subfamily.</text>
</comment>
<comment type="caution">
    <text evidence="9">The sequence shown here is derived from an EMBL/GenBank/DDBJ whole genome shotgun (WGS) entry which is preliminary data.</text>
</comment>
<dbReference type="InterPro" id="IPR013249">
    <property type="entry name" value="RNA_pol_sigma70_r4_t2"/>
</dbReference>
<feature type="compositionally biased region" description="Basic and acidic residues" evidence="6">
    <location>
        <begin position="148"/>
        <end position="160"/>
    </location>
</feature>
<evidence type="ECO:0000256" key="4">
    <source>
        <dbReference type="ARBA" id="ARBA00023125"/>
    </source>
</evidence>
<dbReference type="PANTHER" id="PTHR43133:SF8">
    <property type="entry name" value="RNA POLYMERASE SIGMA FACTOR HI_1459-RELATED"/>
    <property type="match status" value="1"/>
</dbReference>
<keyword evidence="5" id="KW-0804">Transcription</keyword>
<proteinExistence type="inferred from homology"/>
<accession>A0A085VYY8</accession>
<dbReference type="NCBIfam" id="TIGR02937">
    <property type="entry name" value="sigma70-ECF"/>
    <property type="match status" value="1"/>
</dbReference>
<gene>
    <name evidence="9" type="ORF">DB31_4833</name>
</gene>
<keyword evidence="4" id="KW-0238">DNA-binding</keyword>
<dbReference type="STRING" id="394096.DB31_4833"/>
<dbReference type="EMBL" id="JMCB01000029">
    <property type="protein sequence ID" value="KFE60651.1"/>
    <property type="molecule type" value="Genomic_DNA"/>
</dbReference>
<evidence type="ECO:0000256" key="3">
    <source>
        <dbReference type="ARBA" id="ARBA00023082"/>
    </source>
</evidence>
<dbReference type="GO" id="GO:0006352">
    <property type="term" value="P:DNA-templated transcription initiation"/>
    <property type="evidence" value="ECO:0007669"/>
    <property type="project" value="InterPro"/>
</dbReference>
<feature type="domain" description="RNA polymerase sigma-70 region 2" evidence="7">
    <location>
        <begin position="82"/>
        <end position="147"/>
    </location>
</feature>
<dbReference type="InterPro" id="IPR036388">
    <property type="entry name" value="WH-like_DNA-bd_sf"/>
</dbReference>
<organism evidence="9 10">
    <name type="scientific">Hyalangium minutum</name>
    <dbReference type="NCBI Taxonomy" id="394096"/>
    <lineage>
        <taxon>Bacteria</taxon>
        <taxon>Pseudomonadati</taxon>
        <taxon>Myxococcota</taxon>
        <taxon>Myxococcia</taxon>
        <taxon>Myxococcales</taxon>
        <taxon>Cystobacterineae</taxon>
        <taxon>Archangiaceae</taxon>
        <taxon>Hyalangium</taxon>
    </lineage>
</organism>
<feature type="domain" description="RNA polymerase sigma factor 70 region 4 type 2" evidence="8">
    <location>
        <begin position="178"/>
        <end position="227"/>
    </location>
</feature>
<dbReference type="AlphaFoldDB" id="A0A085VYY8"/>
<dbReference type="InterPro" id="IPR014284">
    <property type="entry name" value="RNA_pol_sigma-70_dom"/>
</dbReference>
<feature type="region of interest" description="Disordered" evidence="6">
    <location>
        <begin position="148"/>
        <end position="173"/>
    </location>
</feature>
<evidence type="ECO:0000259" key="8">
    <source>
        <dbReference type="Pfam" id="PF08281"/>
    </source>
</evidence>
<dbReference type="CDD" id="cd06171">
    <property type="entry name" value="Sigma70_r4"/>
    <property type="match status" value="1"/>
</dbReference>
<dbReference type="InterPro" id="IPR039425">
    <property type="entry name" value="RNA_pol_sigma-70-like"/>
</dbReference>
<evidence type="ECO:0000256" key="1">
    <source>
        <dbReference type="ARBA" id="ARBA00010641"/>
    </source>
</evidence>
<evidence type="ECO:0000313" key="9">
    <source>
        <dbReference type="EMBL" id="KFE60651.1"/>
    </source>
</evidence>
<keyword evidence="2" id="KW-0805">Transcription regulation</keyword>
<keyword evidence="10" id="KW-1185">Reference proteome</keyword>
<dbReference type="Proteomes" id="UP000028725">
    <property type="component" value="Unassembled WGS sequence"/>
</dbReference>
<evidence type="ECO:0000256" key="6">
    <source>
        <dbReference type="SAM" id="MobiDB-lite"/>
    </source>
</evidence>
<dbReference type="Gene3D" id="1.10.10.10">
    <property type="entry name" value="Winged helix-like DNA-binding domain superfamily/Winged helix DNA-binding domain"/>
    <property type="match status" value="1"/>
</dbReference>
<dbReference type="GO" id="GO:0003677">
    <property type="term" value="F:DNA binding"/>
    <property type="evidence" value="ECO:0007669"/>
    <property type="project" value="UniProtKB-KW"/>
</dbReference>
<name>A0A085VYY8_9BACT</name>
<protein>
    <submittedName>
        <fullName evidence="9">RNA polymerase sigma factor RpoE</fullName>
    </submittedName>
</protein>
<reference evidence="9 10" key="1">
    <citation type="submission" date="2014-04" db="EMBL/GenBank/DDBJ databases">
        <title>Genome assembly of Hyalangium minutum DSM 14724.</title>
        <authorList>
            <person name="Sharma G."/>
            <person name="Subramanian S."/>
        </authorList>
    </citation>
    <scope>NUCLEOTIDE SEQUENCE [LARGE SCALE GENOMIC DNA]</scope>
    <source>
        <strain evidence="9 10">DSM 14724</strain>
    </source>
</reference>
<dbReference type="InterPro" id="IPR007627">
    <property type="entry name" value="RNA_pol_sigma70_r2"/>
</dbReference>
<dbReference type="SUPFAM" id="SSF88946">
    <property type="entry name" value="Sigma2 domain of RNA polymerase sigma factors"/>
    <property type="match status" value="1"/>
</dbReference>